<organism evidence="12 13">
    <name type="scientific">Kwoniella dejecticola CBS 10117</name>
    <dbReference type="NCBI Taxonomy" id="1296121"/>
    <lineage>
        <taxon>Eukaryota</taxon>
        <taxon>Fungi</taxon>
        <taxon>Dikarya</taxon>
        <taxon>Basidiomycota</taxon>
        <taxon>Agaricomycotina</taxon>
        <taxon>Tremellomycetes</taxon>
        <taxon>Tremellales</taxon>
        <taxon>Cryptococcaceae</taxon>
        <taxon>Kwoniella</taxon>
    </lineage>
</organism>
<keyword evidence="5" id="KW-0119">Carbohydrate metabolism</keyword>
<dbReference type="GeneID" id="28971017"/>
<evidence type="ECO:0000256" key="5">
    <source>
        <dbReference type="ARBA" id="ARBA00023277"/>
    </source>
</evidence>
<evidence type="ECO:0000256" key="2">
    <source>
        <dbReference type="ARBA" id="ARBA00006188"/>
    </source>
</evidence>
<name>A0AAJ8KXW9_9TREE</name>
<reference evidence="12" key="1">
    <citation type="submission" date="2013-07" db="EMBL/GenBank/DDBJ databases">
        <authorList>
            <consortium name="The Broad Institute Genome Sequencing Platform"/>
            <person name="Cuomo C."/>
            <person name="Litvintseva A."/>
            <person name="Chen Y."/>
            <person name="Heitman J."/>
            <person name="Sun S."/>
            <person name="Springer D."/>
            <person name="Dromer F."/>
            <person name="Young S.K."/>
            <person name="Zeng Q."/>
            <person name="Gargeya S."/>
            <person name="Fitzgerald M."/>
            <person name="Abouelleil A."/>
            <person name="Alvarado L."/>
            <person name="Berlin A.M."/>
            <person name="Chapman S.B."/>
            <person name="Dewar J."/>
            <person name="Goldberg J."/>
            <person name="Griggs A."/>
            <person name="Gujja S."/>
            <person name="Hansen M."/>
            <person name="Howarth C."/>
            <person name="Imamovic A."/>
            <person name="Larimer J."/>
            <person name="McCowan C."/>
            <person name="Murphy C."/>
            <person name="Pearson M."/>
            <person name="Priest M."/>
            <person name="Roberts A."/>
            <person name="Saif S."/>
            <person name="Shea T."/>
            <person name="Sykes S."/>
            <person name="Wortman J."/>
            <person name="Nusbaum C."/>
            <person name="Birren B."/>
        </authorList>
    </citation>
    <scope>NUCLEOTIDE SEQUENCE</scope>
    <source>
        <strain evidence="12">CBS 10117</strain>
    </source>
</reference>
<evidence type="ECO:0000256" key="8">
    <source>
        <dbReference type="ARBA" id="ARBA00033442"/>
    </source>
</evidence>
<evidence type="ECO:0000256" key="7">
    <source>
        <dbReference type="ARBA" id="ARBA00023326"/>
    </source>
</evidence>
<evidence type="ECO:0000256" key="10">
    <source>
        <dbReference type="SAM" id="MobiDB-lite"/>
    </source>
</evidence>
<dbReference type="Pfam" id="PF00723">
    <property type="entry name" value="Glyco_hydro_15"/>
    <property type="match status" value="1"/>
</dbReference>
<dbReference type="PANTHER" id="PTHR31616">
    <property type="entry name" value="TREHALASE"/>
    <property type="match status" value="1"/>
</dbReference>
<comment type="catalytic activity">
    <reaction evidence="1">
        <text>Hydrolysis of terminal (1-&gt;4)-linked alpha-D-glucose residues successively from non-reducing ends of the chains with release of beta-D-glucose.</text>
        <dbReference type="EC" id="3.2.1.3"/>
    </reaction>
</comment>
<comment type="similarity">
    <text evidence="2">Belongs to the glycosyl hydrolase 15 family.</text>
</comment>
<gene>
    <name evidence="12" type="ORF">I303_108355</name>
</gene>
<keyword evidence="7" id="KW-0624">Polysaccharide degradation</keyword>
<feature type="domain" description="GH15-like" evidence="11">
    <location>
        <begin position="125"/>
        <end position="603"/>
    </location>
</feature>
<keyword evidence="4" id="KW-0378">Hydrolase</keyword>
<evidence type="ECO:0000259" key="11">
    <source>
        <dbReference type="Pfam" id="PF00723"/>
    </source>
</evidence>
<dbReference type="Proteomes" id="UP000078595">
    <property type="component" value="Chromosome 11"/>
</dbReference>
<dbReference type="EC" id="3.2.1.3" evidence="3"/>
<keyword evidence="13" id="KW-1185">Reference proteome</keyword>
<evidence type="ECO:0000313" key="13">
    <source>
        <dbReference type="Proteomes" id="UP000078595"/>
    </source>
</evidence>
<dbReference type="AlphaFoldDB" id="A0AAJ8KXW9"/>
<dbReference type="PRINTS" id="PR00736">
    <property type="entry name" value="GLHYDRLASE15"/>
</dbReference>
<dbReference type="RefSeq" id="XP_065825879.1">
    <property type="nucleotide sequence ID" value="XM_065969807.1"/>
</dbReference>
<dbReference type="Gene3D" id="1.50.10.10">
    <property type="match status" value="1"/>
</dbReference>
<dbReference type="InterPro" id="IPR011613">
    <property type="entry name" value="GH15-like"/>
</dbReference>
<evidence type="ECO:0000313" key="12">
    <source>
        <dbReference type="EMBL" id="WWC65733.1"/>
    </source>
</evidence>
<feature type="region of interest" description="Disordered" evidence="10">
    <location>
        <begin position="1"/>
        <end position="47"/>
    </location>
</feature>
<keyword evidence="6" id="KW-0326">Glycosidase</keyword>
<dbReference type="InterPro" id="IPR008928">
    <property type="entry name" value="6-hairpin_glycosidase_sf"/>
</dbReference>
<feature type="compositionally biased region" description="Basic and acidic residues" evidence="10">
    <location>
        <begin position="1"/>
        <end position="15"/>
    </location>
</feature>
<dbReference type="PANTHER" id="PTHR31616:SF9">
    <property type="entry name" value="GLUCOAMYLASE, INTRACELLULAR SPORULATION-SPECIFIC"/>
    <property type="match status" value="1"/>
</dbReference>
<evidence type="ECO:0000256" key="1">
    <source>
        <dbReference type="ARBA" id="ARBA00001863"/>
    </source>
</evidence>
<evidence type="ECO:0000256" key="3">
    <source>
        <dbReference type="ARBA" id="ARBA00012593"/>
    </source>
</evidence>
<evidence type="ECO:0000256" key="6">
    <source>
        <dbReference type="ARBA" id="ARBA00023295"/>
    </source>
</evidence>
<reference evidence="12" key="2">
    <citation type="submission" date="2024-02" db="EMBL/GenBank/DDBJ databases">
        <title>Comparative genomics of Cryptococcus and Kwoniella reveals pathogenesis evolution and contrasting modes of karyotype evolution via chromosome fusion or intercentromeric recombination.</title>
        <authorList>
            <person name="Coelho M.A."/>
            <person name="David-Palma M."/>
            <person name="Shea T."/>
            <person name="Bowers K."/>
            <person name="McGinley-Smith S."/>
            <person name="Mohammad A.W."/>
            <person name="Gnirke A."/>
            <person name="Yurkov A.M."/>
            <person name="Nowrousian M."/>
            <person name="Sun S."/>
            <person name="Cuomo C.A."/>
            <person name="Heitman J."/>
        </authorList>
    </citation>
    <scope>NUCLEOTIDE SEQUENCE</scope>
    <source>
        <strain evidence="12">CBS 10117</strain>
    </source>
</reference>
<dbReference type="PROSITE" id="PS00820">
    <property type="entry name" value="GLUCOAMYLASE"/>
    <property type="match status" value="1"/>
</dbReference>
<sequence>MTPDEQDHRFTRDTEEGVPLLEEEKEEHQLNYADDDPATPQRSPEDSYEVILAQKSKPREDGLCAALCTGLHSLLVISFISVGTYWAIHTIIRTLVPLASSQINTDNTSGDALQRALDLEAGRMKKLLMDNIGPRIGAMDGVVVASPSKGEKPYLPDYYYTWTRDSALAHASILPSFLSQSYSRPYEWEGPNSYESSNHSQEFKLHDNLIRAYIKSQKQIQNTPNPSGDLYDGGLNEPKFHVDGSPFTGSWGRPQRDGPALRALSLIPYAHFLLDRGHPADHQYVKSNLYDPEQVRSPGRVIKNDLEEVANGWGKSGFDLWEEVNGFHFFTLIVSMRSLQAGASLAFRLNDTGAQDFYNLQAQKIGDTLGRFWNAEEGYHLSSLPYLSPTEYEDKVTLPDRQWKDCSLPLSLIHAGDQASEHISKYPNVFVPRFGATDPQVISTLYEYIQSFEGLYKINDGKTWTDGWALGRYREDVYDGVGKSIANPWHICTNAIAQSFYIAQHQYSLQGHIEITDLTRRFWTDLMRDEHKATSETVWSMGSQTFDDALQALRWTGDAFLNVSRKATKEGKGRMSEQIGKDDGKPRGARDLTWSYASFVTAVKARRDVAHLVQ</sequence>
<evidence type="ECO:0000256" key="9">
    <source>
        <dbReference type="ARBA" id="ARBA00033473"/>
    </source>
</evidence>
<dbReference type="SUPFAM" id="SSF48208">
    <property type="entry name" value="Six-hairpin glycosidases"/>
    <property type="match status" value="1"/>
</dbReference>
<evidence type="ECO:0000256" key="4">
    <source>
        <dbReference type="ARBA" id="ARBA00022801"/>
    </source>
</evidence>
<accession>A0AAJ8KXW9</accession>
<dbReference type="InterPro" id="IPR046966">
    <property type="entry name" value="Glucoamylase_active_site"/>
</dbReference>
<dbReference type="EMBL" id="CP144540">
    <property type="protein sequence ID" value="WWC65733.1"/>
    <property type="molecule type" value="Genomic_DNA"/>
</dbReference>
<dbReference type="InterPro" id="IPR012341">
    <property type="entry name" value="6hp_glycosidase-like_sf"/>
</dbReference>
<proteinExistence type="inferred from homology"/>
<dbReference type="KEGG" id="kdj:28971017"/>
<dbReference type="GO" id="GO:0000272">
    <property type="term" value="P:polysaccharide catabolic process"/>
    <property type="evidence" value="ECO:0007669"/>
    <property type="project" value="UniProtKB-KW"/>
</dbReference>
<dbReference type="GO" id="GO:0004339">
    <property type="term" value="F:glucan 1,4-alpha-glucosidase activity"/>
    <property type="evidence" value="ECO:0007669"/>
    <property type="project" value="UniProtKB-EC"/>
</dbReference>
<dbReference type="InterPro" id="IPR000165">
    <property type="entry name" value="Glucoamylase"/>
</dbReference>
<protein>
    <recommendedName>
        <fullName evidence="3">glucan 1,4-alpha-glucosidase</fullName>
        <ecNumber evidence="3">3.2.1.3</ecNumber>
    </recommendedName>
    <alternativeName>
        <fullName evidence="9">1,4-alpha-D-glucan glucohydrolase</fullName>
    </alternativeName>
    <alternativeName>
        <fullName evidence="8">Glucan 1,4-alpha-glucosidase</fullName>
    </alternativeName>
</protein>
<dbReference type="GO" id="GO:0000324">
    <property type="term" value="C:fungal-type vacuole"/>
    <property type="evidence" value="ECO:0007669"/>
    <property type="project" value="TreeGrafter"/>
</dbReference>